<evidence type="ECO:0000259" key="4">
    <source>
        <dbReference type="Pfam" id="PF08270"/>
    </source>
</evidence>
<evidence type="ECO:0000259" key="3">
    <source>
        <dbReference type="Pfam" id="PF05043"/>
    </source>
</evidence>
<name>A0A2N6UFS6_9LACT</name>
<evidence type="ECO:0000256" key="2">
    <source>
        <dbReference type="ARBA" id="ARBA00023163"/>
    </source>
</evidence>
<dbReference type="PANTHER" id="PTHR30185">
    <property type="entry name" value="CRYPTIC BETA-GLUCOSIDE BGL OPERON ANTITERMINATOR"/>
    <property type="match status" value="1"/>
</dbReference>
<gene>
    <name evidence="5" type="ORF">CJ191_01995</name>
</gene>
<evidence type="ECO:0000313" key="5">
    <source>
        <dbReference type="EMBL" id="PMC80356.1"/>
    </source>
</evidence>
<dbReference type="RefSeq" id="WP_102198830.1">
    <property type="nucleotide sequence ID" value="NZ_PNHQ01000003.1"/>
</dbReference>
<feature type="domain" description="M protein trans-acting positive regulator (MGA) PRD" evidence="4">
    <location>
        <begin position="188"/>
        <end position="373"/>
    </location>
</feature>
<dbReference type="Proteomes" id="UP000235701">
    <property type="component" value="Unassembled WGS sequence"/>
</dbReference>
<sequence>MRNLLTNKQKREIDVLEFLTHIGTAQQVKDIAAYANINHRMVMETIREINEKYDFIDIFKTDDLYSIQYKHNTSIDKVYRKFYNSNIYFTIIQYIFFHDKVSLAELSNILFVSESTTYRAVLKMNEVLTKNYGFSIDSDPYQFTGDELNIRLFMQRFFIESSDILHWPFPDHDQHFYQNLLLYMVSFTPYKLDTYSIRSFSISVVVNEIRYNYGHKHQLPLTRLHNNLSEVSDVYGFNLDELNKKFDLNLDQEYIEQILGLFIEQDFKYDYAEIKALRSSDAHIADILDSLEEILDQLIHQFKVPLPNREALILELYNIVLIEGQARSKPFILRDLFLEHNQMIRNFHPSFYDAVFEGMDKYCQLILGEHYDPHILYATIYSVFNYWEDLFMNLSNNMPAVNILVLSEITWEGSKQAESNIKGIFGPKVNVETWNHFDISIPLLSESPYDIICSFFSIPAIPGKEIYTITSESYQHNFQPLENIVNRIRYQKFKQEMASDK</sequence>
<accession>A0A2N6UFS6</accession>
<evidence type="ECO:0000256" key="1">
    <source>
        <dbReference type="ARBA" id="ARBA00023015"/>
    </source>
</evidence>
<dbReference type="OrthoDB" id="1711164at2"/>
<dbReference type="Gene3D" id="1.10.10.10">
    <property type="entry name" value="Winged helix-like DNA-binding domain superfamily/Winged helix DNA-binding domain"/>
    <property type="match status" value="1"/>
</dbReference>
<dbReference type="InterPro" id="IPR036388">
    <property type="entry name" value="WH-like_DNA-bd_sf"/>
</dbReference>
<dbReference type="Pfam" id="PF05043">
    <property type="entry name" value="Mga"/>
    <property type="match status" value="1"/>
</dbReference>
<dbReference type="InterPro" id="IPR013236">
    <property type="entry name" value="Mga_PRD_dom"/>
</dbReference>
<reference evidence="5 6" key="1">
    <citation type="submission" date="2017-09" db="EMBL/GenBank/DDBJ databases">
        <title>Bacterial strain isolated from the female urinary microbiota.</title>
        <authorList>
            <person name="Thomas-White K."/>
            <person name="Kumar N."/>
            <person name="Forster S."/>
            <person name="Putonti C."/>
            <person name="Lawley T."/>
            <person name="Wolfe A.J."/>
        </authorList>
    </citation>
    <scope>NUCLEOTIDE SEQUENCE [LARGE SCALE GENOMIC DNA]</scope>
    <source>
        <strain evidence="5 6">UMB0240</strain>
    </source>
</reference>
<keyword evidence="1" id="KW-0805">Transcription regulation</keyword>
<proteinExistence type="predicted"/>
<keyword evidence="6" id="KW-1185">Reference proteome</keyword>
<protein>
    <submittedName>
        <fullName evidence="5">Uncharacterized protein</fullName>
    </submittedName>
</protein>
<organism evidence="5 6">
    <name type="scientific">Aerococcus viridans</name>
    <dbReference type="NCBI Taxonomy" id="1377"/>
    <lineage>
        <taxon>Bacteria</taxon>
        <taxon>Bacillati</taxon>
        <taxon>Bacillota</taxon>
        <taxon>Bacilli</taxon>
        <taxon>Lactobacillales</taxon>
        <taxon>Aerococcaceae</taxon>
        <taxon>Aerococcus</taxon>
    </lineage>
</organism>
<dbReference type="AlphaFoldDB" id="A0A2N6UFS6"/>
<dbReference type="InterPro" id="IPR050661">
    <property type="entry name" value="BglG_antiterminators"/>
</dbReference>
<dbReference type="PANTHER" id="PTHR30185:SF18">
    <property type="entry name" value="TRANSCRIPTIONAL REGULATOR MTLR"/>
    <property type="match status" value="1"/>
</dbReference>
<dbReference type="InterPro" id="IPR007737">
    <property type="entry name" value="Mga_HTH"/>
</dbReference>
<evidence type="ECO:0000313" key="6">
    <source>
        <dbReference type="Proteomes" id="UP000235701"/>
    </source>
</evidence>
<comment type="caution">
    <text evidence="5">The sequence shown here is derived from an EMBL/GenBank/DDBJ whole genome shotgun (WGS) entry which is preliminary data.</text>
</comment>
<keyword evidence="2" id="KW-0804">Transcription</keyword>
<dbReference type="EMBL" id="PNHQ01000003">
    <property type="protein sequence ID" value="PMC80356.1"/>
    <property type="molecule type" value="Genomic_DNA"/>
</dbReference>
<feature type="domain" description="Mga helix-turn-helix" evidence="3">
    <location>
        <begin position="72"/>
        <end position="158"/>
    </location>
</feature>
<dbReference type="Pfam" id="PF08270">
    <property type="entry name" value="PRD_Mga"/>
    <property type="match status" value="1"/>
</dbReference>